<dbReference type="GO" id="GO:0009446">
    <property type="term" value="P:putrescine biosynthetic process"/>
    <property type="evidence" value="ECO:0007669"/>
    <property type="project" value="InterPro"/>
</dbReference>
<dbReference type="Pfam" id="PF04371">
    <property type="entry name" value="PAD_porph"/>
    <property type="match status" value="1"/>
</dbReference>
<name>A0A0S2HXC7_9BACT</name>
<gene>
    <name evidence="4" type="ORF">L21SP5_01029</name>
</gene>
<dbReference type="SUPFAM" id="SSF49299">
    <property type="entry name" value="PKD domain"/>
    <property type="match status" value="1"/>
</dbReference>
<dbReference type="PATRIC" id="fig|1307839.3.peg.1113"/>
<feature type="chain" id="PRO_5006599206" evidence="2">
    <location>
        <begin position="19"/>
        <end position="661"/>
    </location>
</feature>
<dbReference type="PANTHER" id="PTHR31377">
    <property type="entry name" value="AGMATINE DEIMINASE-RELATED"/>
    <property type="match status" value="1"/>
</dbReference>
<dbReference type="InterPro" id="IPR007466">
    <property type="entry name" value="Peptidyl-Arg-deiminase_porph"/>
</dbReference>
<evidence type="ECO:0000256" key="2">
    <source>
        <dbReference type="SAM" id="SignalP"/>
    </source>
</evidence>
<dbReference type="PANTHER" id="PTHR31377:SF0">
    <property type="entry name" value="AGMATINE DEIMINASE-RELATED"/>
    <property type="match status" value="1"/>
</dbReference>
<evidence type="ECO:0000259" key="3">
    <source>
        <dbReference type="Pfam" id="PF18962"/>
    </source>
</evidence>
<accession>A0A0S2HXC7</accession>
<dbReference type="EC" id="3.5.3.-" evidence="4"/>
<dbReference type="Pfam" id="PF18962">
    <property type="entry name" value="Por_Secre_tail"/>
    <property type="match status" value="1"/>
</dbReference>
<dbReference type="GO" id="GO:0004668">
    <property type="term" value="F:protein-arginine deiminase activity"/>
    <property type="evidence" value="ECO:0007669"/>
    <property type="project" value="InterPro"/>
</dbReference>
<dbReference type="Proteomes" id="UP000064893">
    <property type="component" value="Chromosome"/>
</dbReference>
<dbReference type="SUPFAM" id="SSF55909">
    <property type="entry name" value="Pentein"/>
    <property type="match status" value="1"/>
</dbReference>
<organism evidence="4 5">
    <name type="scientific">Salinivirga cyanobacteriivorans</name>
    <dbReference type="NCBI Taxonomy" id="1307839"/>
    <lineage>
        <taxon>Bacteria</taxon>
        <taxon>Pseudomonadati</taxon>
        <taxon>Bacteroidota</taxon>
        <taxon>Bacteroidia</taxon>
        <taxon>Bacteroidales</taxon>
        <taxon>Salinivirgaceae</taxon>
        <taxon>Salinivirga</taxon>
    </lineage>
</organism>
<dbReference type="AlphaFoldDB" id="A0A0S2HXC7"/>
<dbReference type="KEGG" id="blq:L21SP5_01029"/>
<keyword evidence="1 4" id="KW-0378">Hydrolase</keyword>
<reference evidence="4 5" key="1">
    <citation type="submission" date="2015-11" db="EMBL/GenBank/DDBJ databases">
        <title>Description and complete genome sequence of a novel strain predominating in hypersaline microbial mats and representing a new family of the Bacteriodetes phylum.</title>
        <authorList>
            <person name="Spring S."/>
            <person name="Bunk B."/>
            <person name="Sproer C."/>
            <person name="Klenk H.-P."/>
        </authorList>
    </citation>
    <scope>NUCLEOTIDE SEQUENCE [LARGE SCALE GENOMIC DNA]</scope>
    <source>
        <strain evidence="4 5">L21-Spi-D4</strain>
    </source>
</reference>
<dbReference type="NCBIfam" id="TIGR04183">
    <property type="entry name" value="Por_Secre_tail"/>
    <property type="match status" value="1"/>
</dbReference>
<dbReference type="InterPro" id="IPR035986">
    <property type="entry name" value="PKD_dom_sf"/>
</dbReference>
<sequence length="661" mass="72753" precursor="true">MRTIFAIVMITMGLAASAQTLPHKMTEAEKKIMPVYLENIQSRGDTTPPEFPVRTAAEWEEMQGVVISWDSFYGILTEIVRHSVDQGKVYIVTTNSSSVSSTLTSEGIALDSVVFLNEYANSIWIRDYGPTNVYKNNVDSLIFVDWIYNRPRPDDDVIPAALANEMGIPLYENTTAPYDLVGTGGNFMSDGFGLGFSSELIVEENPGHTEQEVRDIVQAFMGIDEYVLMETLPYDGIHHIDMHMKLLDEETLLVGQYPDGVADGPQIEANLQYVLNNYQTVFGTPFNVVRIPMPPDAYGNYPDDWGDYRTYTNALILNELVLVPIYGADADEEALDIYREHMPGYEVVGIDCDDIIGLSGAIHCITHELGAHNPLLISHRKLKTADAVSRNHEVTGYFEHKSGIESATVMYRTDTTAAFTPLSMAQNIDSTELWHAQIPVEAKADSVIVQYYLKATANSGKEQVKPMTAPEGYWTYSLDTAGNMLPVANAGADQSVDAGAVVQLDGTSSYDPDGDDITYSWWTNATIDLIGDTTATPTFDAPEVTTDTTLQVYLEVADQLGSSETDTVNITVNAGISVKELHAVKSWKVFPNPATSDVLIAFDEQTPKMVRIVNANGGVVLSEPLSGSSIYKLKTNSFTSGLYLVQAIYENHVSTKRLIIK</sequence>
<dbReference type="EMBL" id="CP013118">
    <property type="protein sequence ID" value="ALO14696.1"/>
    <property type="molecule type" value="Genomic_DNA"/>
</dbReference>
<dbReference type="OrthoDB" id="9808013at2"/>
<proteinExistence type="predicted"/>
<dbReference type="GO" id="GO:0047632">
    <property type="term" value="F:agmatine deiminase activity"/>
    <property type="evidence" value="ECO:0007669"/>
    <property type="project" value="TreeGrafter"/>
</dbReference>
<dbReference type="Gene3D" id="2.60.40.10">
    <property type="entry name" value="Immunoglobulins"/>
    <property type="match status" value="1"/>
</dbReference>
<feature type="signal peptide" evidence="2">
    <location>
        <begin position="1"/>
        <end position="18"/>
    </location>
</feature>
<dbReference type="InterPro" id="IPR013783">
    <property type="entry name" value="Ig-like_fold"/>
</dbReference>
<protein>
    <submittedName>
        <fullName evidence="4">Peptidylarginine deiminase</fullName>
        <ecNumber evidence="4">3.5.3.-</ecNumber>
    </submittedName>
</protein>
<evidence type="ECO:0000313" key="5">
    <source>
        <dbReference type="Proteomes" id="UP000064893"/>
    </source>
</evidence>
<dbReference type="STRING" id="1307839.L21SP5_01029"/>
<keyword evidence="5" id="KW-1185">Reference proteome</keyword>
<feature type="domain" description="Secretion system C-terminal sorting" evidence="3">
    <location>
        <begin position="589"/>
        <end position="660"/>
    </location>
</feature>
<keyword evidence="2" id="KW-0732">Signal</keyword>
<evidence type="ECO:0000313" key="4">
    <source>
        <dbReference type="EMBL" id="ALO14696.1"/>
    </source>
</evidence>
<dbReference type="RefSeq" id="WP_057952216.1">
    <property type="nucleotide sequence ID" value="NZ_CP013118.1"/>
</dbReference>
<evidence type="ECO:0000256" key="1">
    <source>
        <dbReference type="ARBA" id="ARBA00022801"/>
    </source>
</evidence>
<dbReference type="Gene3D" id="3.75.10.10">
    <property type="entry name" value="L-arginine/glycine Amidinotransferase, Chain A"/>
    <property type="match status" value="1"/>
</dbReference>
<dbReference type="InterPro" id="IPR026444">
    <property type="entry name" value="Secre_tail"/>
</dbReference>